<dbReference type="PANTHER" id="PTHR10146:SF14">
    <property type="entry name" value="PYRIDOXAL PHOSPHATE HOMEOSTASIS PROTEIN"/>
    <property type="match status" value="1"/>
</dbReference>
<feature type="modified residue" description="N6-(pyridoxal phosphate)lysine" evidence="2 3">
    <location>
        <position position="35"/>
    </location>
</feature>
<dbReference type="AlphaFoldDB" id="G9EMF9"/>
<reference evidence="6 7" key="1">
    <citation type="journal article" date="2011" name="BMC Genomics">
        <title>Insight into cross-talk between intra-amoebal pathogens.</title>
        <authorList>
            <person name="Gimenez G."/>
            <person name="Bertelli C."/>
            <person name="Moliner C."/>
            <person name="Robert C."/>
            <person name="Raoult D."/>
            <person name="Fournier P.E."/>
            <person name="Greub G."/>
        </authorList>
    </citation>
    <scope>NUCLEOTIDE SEQUENCE [LARGE SCALE GENOMIC DNA]</scope>
    <source>
        <strain evidence="6 7">LLAP12</strain>
    </source>
</reference>
<dbReference type="CDD" id="cd06824">
    <property type="entry name" value="PLPDE_III_Yggs_like"/>
    <property type="match status" value="1"/>
</dbReference>
<dbReference type="InParanoid" id="G9EMF9"/>
<dbReference type="RefSeq" id="WP_006870357.1">
    <property type="nucleotide sequence ID" value="NZ_JH413813.1"/>
</dbReference>
<accession>G9EMF9</accession>
<dbReference type="PANTHER" id="PTHR10146">
    <property type="entry name" value="PROLINE SYNTHETASE CO-TRANSCRIBED BACTERIAL HOMOLOG PROTEIN"/>
    <property type="match status" value="1"/>
</dbReference>
<dbReference type="FunFam" id="3.20.20.10:FF:000018">
    <property type="entry name" value="Pyridoxal phosphate homeostasis protein"/>
    <property type="match status" value="1"/>
</dbReference>
<dbReference type="eggNOG" id="COG0325">
    <property type="taxonomic scope" value="Bacteria"/>
</dbReference>
<keyword evidence="7" id="KW-1185">Reference proteome</keyword>
<sequence length="228" mass="25494">MNLLQNLNHIKQLIKQAELNSGRMSDEVLLLAVSKQQSINAITEAFHLGVKHFGENYFQEAQYKINALKDLPLCWHFIGPIQSNKTKGIASHFSWVHSVNRKKIALLLNEHRPTNLGPLNVCIQVNLIDEESKSGIMPAEAAELAAAVSQLPHLRLRGLMTIPPPQKDQKKQYDLFMQLNQLMHALNQQLGLTMDTLSMGMSDDLMPAIKAGATIVRVGRAIFGERQS</sequence>
<dbReference type="PIRSF" id="PIRSF004848">
    <property type="entry name" value="YBL036c_PLPDEIII"/>
    <property type="match status" value="1"/>
</dbReference>
<dbReference type="EMBL" id="JH413813">
    <property type="protein sequence ID" value="EHL31495.1"/>
    <property type="molecule type" value="Genomic_DNA"/>
</dbReference>
<dbReference type="STRING" id="658187.LDG_6426"/>
<comment type="cofactor">
    <cofactor evidence="3">
        <name>pyridoxal 5'-phosphate</name>
        <dbReference type="ChEBI" id="CHEBI:597326"/>
    </cofactor>
</comment>
<dbReference type="HAMAP" id="MF_02087">
    <property type="entry name" value="PLP_homeostasis"/>
    <property type="match status" value="1"/>
</dbReference>
<organism evidence="6 7">
    <name type="scientific">Legionella drancourtii LLAP12</name>
    <dbReference type="NCBI Taxonomy" id="658187"/>
    <lineage>
        <taxon>Bacteria</taxon>
        <taxon>Pseudomonadati</taxon>
        <taxon>Pseudomonadota</taxon>
        <taxon>Gammaproteobacteria</taxon>
        <taxon>Legionellales</taxon>
        <taxon>Legionellaceae</taxon>
        <taxon>Legionella</taxon>
    </lineage>
</organism>
<dbReference type="GO" id="GO:0030170">
    <property type="term" value="F:pyridoxal phosphate binding"/>
    <property type="evidence" value="ECO:0007669"/>
    <property type="project" value="UniProtKB-UniRule"/>
</dbReference>
<keyword evidence="1 2" id="KW-0663">Pyridoxal phosphate</keyword>
<evidence type="ECO:0000256" key="4">
    <source>
        <dbReference type="RuleBase" id="RU004514"/>
    </source>
</evidence>
<dbReference type="Gene3D" id="3.20.20.10">
    <property type="entry name" value="Alanine racemase"/>
    <property type="match status" value="1"/>
</dbReference>
<dbReference type="InterPro" id="IPR011078">
    <property type="entry name" value="PyrdxlP_homeostasis"/>
</dbReference>
<evidence type="ECO:0000313" key="7">
    <source>
        <dbReference type="Proteomes" id="UP000002770"/>
    </source>
</evidence>
<dbReference type="PROSITE" id="PS01211">
    <property type="entry name" value="UPF0001"/>
    <property type="match status" value="1"/>
</dbReference>
<comment type="function">
    <text evidence="2">Pyridoxal 5'-phosphate (PLP)-binding protein, which is involved in PLP homeostasis.</text>
</comment>
<evidence type="ECO:0000313" key="6">
    <source>
        <dbReference type="EMBL" id="EHL31495.1"/>
    </source>
</evidence>
<proteinExistence type="inferred from homology"/>
<protein>
    <recommendedName>
        <fullName evidence="2">Pyridoxal phosphate homeostasis protein</fullName>
        <shortName evidence="2">PLP homeostasis protein</shortName>
    </recommendedName>
</protein>
<dbReference type="HOGENOM" id="CLU_059988_0_1_6"/>
<dbReference type="Pfam" id="PF01168">
    <property type="entry name" value="Ala_racemase_N"/>
    <property type="match status" value="1"/>
</dbReference>
<dbReference type="SUPFAM" id="SSF51419">
    <property type="entry name" value="PLP-binding barrel"/>
    <property type="match status" value="1"/>
</dbReference>
<evidence type="ECO:0000256" key="1">
    <source>
        <dbReference type="ARBA" id="ARBA00022898"/>
    </source>
</evidence>
<name>G9EMF9_9GAMM</name>
<evidence type="ECO:0000256" key="3">
    <source>
        <dbReference type="PIRSR" id="PIRSR004848-1"/>
    </source>
</evidence>
<dbReference type="NCBIfam" id="TIGR00044">
    <property type="entry name" value="YggS family pyridoxal phosphate-dependent enzyme"/>
    <property type="match status" value="1"/>
</dbReference>
<dbReference type="InterPro" id="IPR001608">
    <property type="entry name" value="Ala_racemase_N"/>
</dbReference>
<dbReference type="FunCoup" id="G9EMF9">
    <property type="interactions" value="473"/>
</dbReference>
<gene>
    <name evidence="6" type="ORF">LDG_6426</name>
</gene>
<dbReference type="Proteomes" id="UP000002770">
    <property type="component" value="Unassembled WGS sequence"/>
</dbReference>
<comment type="similarity">
    <text evidence="2 4">Belongs to the pyridoxal phosphate-binding protein YggS/PROSC family.</text>
</comment>
<dbReference type="OrthoDB" id="9804072at2"/>
<evidence type="ECO:0000256" key="2">
    <source>
        <dbReference type="HAMAP-Rule" id="MF_02087"/>
    </source>
</evidence>
<dbReference type="InterPro" id="IPR029066">
    <property type="entry name" value="PLP-binding_barrel"/>
</dbReference>
<evidence type="ECO:0000259" key="5">
    <source>
        <dbReference type="Pfam" id="PF01168"/>
    </source>
</evidence>
<feature type="domain" description="Alanine racemase N-terminal" evidence="5">
    <location>
        <begin position="26"/>
        <end position="226"/>
    </location>
</feature>